<dbReference type="InterPro" id="IPR001279">
    <property type="entry name" value="Metallo-B-lactamas"/>
</dbReference>
<dbReference type="KEGG" id="nbg:DV706_04535"/>
<evidence type="ECO:0000259" key="1">
    <source>
        <dbReference type="SMART" id="SM00849"/>
    </source>
</evidence>
<reference evidence="2 3" key="1">
    <citation type="journal article" date="2019" name="Nat. Commun.">
        <title>A new type of DNA phosphorothioation-based antiviral system in archaea.</title>
        <authorList>
            <person name="Xiong L."/>
            <person name="Liu S."/>
            <person name="Chen S."/>
            <person name="Xiao Y."/>
            <person name="Zhu B."/>
            <person name="Gao Y."/>
            <person name="Zhang Y."/>
            <person name="Chen B."/>
            <person name="Luo J."/>
            <person name="Deng Z."/>
            <person name="Chen X."/>
            <person name="Wang L."/>
            <person name="Chen S."/>
        </authorList>
    </citation>
    <scope>NUCLEOTIDE SEQUENCE [LARGE SCALE GENOMIC DNA]</scope>
    <source>
        <strain evidence="2 3">JCM 10635</strain>
    </source>
</reference>
<protein>
    <submittedName>
        <fullName evidence="2">MBL fold metallo-hydrolase</fullName>
    </submittedName>
</protein>
<dbReference type="SUPFAM" id="SSF56281">
    <property type="entry name" value="Metallo-hydrolase/oxidoreductase"/>
    <property type="match status" value="1"/>
</dbReference>
<sequence>MERISLSNSAFEGNNNTYLFNDGPETVLIDTGDWMATTREQLEAAFDERELEFSDIDRIFLTHWHGDHTGLAGELQAASGANVYAHAADAPLIEGDEDAWAELSDLQEQYFEQWGMPESKRDVLREVLAGGKPTGESPTVTAFEDGETFSVNGTDLEVVHTSGHAAGLCMFELTRDGRREVVSGDALLPVYTPNVGGADVRVERPLEKYLRALQGIVDADYDRAWPGHRDPIDDPVTRAQYIIDHHEERSWRVLDALDRKGPCDTWTVSDDLFGDLESIHILHGPGESYAHLEHVERAGTVVREGTEYRLADGVADELATIDADRWPLEYSRSH</sequence>
<dbReference type="InterPro" id="IPR036866">
    <property type="entry name" value="RibonucZ/Hydroxyglut_hydro"/>
</dbReference>
<dbReference type="PANTHER" id="PTHR23131">
    <property type="entry name" value="ENDORIBONUCLEASE LACTB2"/>
    <property type="match status" value="1"/>
</dbReference>
<dbReference type="PANTHER" id="PTHR23131:SF4">
    <property type="entry name" value="METALLO-BETA-LACTAMASE SUPERFAMILY POTEIN"/>
    <property type="match status" value="1"/>
</dbReference>
<dbReference type="CDD" id="cd07725">
    <property type="entry name" value="TTHA1429-like_MBL-fold"/>
    <property type="match status" value="1"/>
</dbReference>
<dbReference type="GO" id="GO:0016787">
    <property type="term" value="F:hydrolase activity"/>
    <property type="evidence" value="ECO:0007669"/>
    <property type="project" value="UniProtKB-KW"/>
</dbReference>
<dbReference type="Proteomes" id="UP000296822">
    <property type="component" value="Chromosome"/>
</dbReference>
<organism evidence="2 3">
    <name type="scientific">Natronorubrum bangense</name>
    <dbReference type="NCBI Taxonomy" id="61858"/>
    <lineage>
        <taxon>Archaea</taxon>
        <taxon>Methanobacteriati</taxon>
        <taxon>Methanobacteriota</taxon>
        <taxon>Stenosarchaea group</taxon>
        <taxon>Halobacteria</taxon>
        <taxon>Halobacteriales</taxon>
        <taxon>Natrialbaceae</taxon>
        <taxon>Natronorubrum</taxon>
    </lineage>
</organism>
<accession>A0A4D6HKR1</accession>
<dbReference type="Gene3D" id="3.60.15.10">
    <property type="entry name" value="Ribonuclease Z/Hydroxyacylglutathione hydrolase-like"/>
    <property type="match status" value="1"/>
</dbReference>
<keyword evidence="2" id="KW-0378">Hydrolase</keyword>
<gene>
    <name evidence="2" type="ORF">DV706_04535</name>
</gene>
<dbReference type="InterPro" id="IPR050662">
    <property type="entry name" value="Sec-metab_biosynth-thioest"/>
</dbReference>
<dbReference type="SMART" id="SM00849">
    <property type="entry name" value="Lactamase_B"/>
    <property type="match status" value="1"/>
</dbReference>
<evidence type="ECO:0000313" key="2">
    <source>
        <dbReference type="EMBL" id="QCC53818.1"/>
    </source>
</evidence>
<evidence type="ECO:0000313" key="3">
    <source>
        <dbReference type="Proteomes" id="UP000296822"/>
    </source>
</evidence>
<feature type="domain" description="Metallo-beta-lactamase" evidence="1">
    <location>
        <begin position="14"/>
        <end position="228"/>
    </location>
</feature>
<dbReference type="AlphaFoldDB" id="A0A4D6HKR1"/>
<dbReference type="Pfam" id="PF00753">
    <property type="entry name" value="Lactamase_B"/>
    <property type="match status" value="1"/>
</dbReference>
<name>A0A4D6HKR1_9EURY</name>
<dbReference type="EMBL" id="CP031305">
    <property type="protein sequence ID" value="QCC53818.1"/>
    <property type="molecule type" value="Genomic_DNA"/>
</dbReference>
<proteinExistence type="predicted"/>
<dbReference type="GeneID" id="39850505"/>
<dbReference type="RefSeq" id="WP_006066317.1">
    <property type="nucleotide sequence ID" value="NZ_CP031305.1"/>
</dbReference>